<keyword evidence="3" id="KW-1185">Reference proteome</keyword>
<dbReference type="Proteomes" id="UP000266841">
    <property type="component" value="Unassembled WGS sequence"/>
</dbReference>
<evidence type="ECO:0000313" key="2">
    <source>
        <dbReference type="EMBL" id="EJK60173.1"/>
    </source>
</evidence>
<feature type="compositionally biased region" description="Gly residues" evidence="1">
    <location>
        <begin position="182"/>
        <end position="191"/>
    </location>
</feature>
<accession>K0S2A8</accession>
<reference evidence="2 3" key="1">
    <citation type="journal article" date="2012" name="Genome Biol.">
        <title>Genome and low-iron response of an oceanic diatom adapted to chronic iron limitation.</title>
        <authorList>
            <person name="Lommer M."/>
            <person name="Specht M."/>
            <person name="Roy A.S."/>
            <person name="Kraemer L."/>
            <person name="Andreson R."/>
            <person name="Gutowska M.A."/>
            <person name="Wolf J."/>
            <person name="Bergner S.V."/>
            <person name="Schilhabel M.B."/>
            <person name="Klostermeier U.C."/>
            <person name="Beiko R.G."/>
            <person name="Rosenstiel P."/>
            <person name="Hippler M."/>
            <person name="Laroche J."/>
        </authorList>
    </citation>
    <scope>NUCLEOTIDE SEQUENCE [LARGE SCALE GENOMIC DNA]</scope>
    <source>
        <strain evidence="2 3">CCMP1005</strain>
    </source>
</reference>
<name>K0S2A8_THAOC</name>
<feature type="region of interest" description="Disordered" evidence="1">
    <location>
        <begin position="167"/>
        <end position="205"/>
    </location>
</feature>
<feature type="region of interest" description="Disordered" evidence="1">
    <location>
        <begin position="292"/>
        <end position="330"/>
    </location>
</feature>
<dbReference type="EMBL" id="AGNL01021426">
    <property type="protein sequence ID" value="EJK60173.1"/>
    <property type="molecule type" value="Genomic_DNA"/>
</dbReference>
<dbReference type="AlphaFoldDB" id="K0S2A8"/>
<protein>
    <submittedName>
        <fullName evidence="2">Uncharacterized protein</fullName>
    </submittedName>
</protein>
<dbReference type="eggNOG" id="ENOG502SNBB">
    <property type="taxonomic scope" value="Eukaryota"/>
</dbReference>
<evidence type="ECO:0000256" key="1">
    <source>
        <dbReference type="SAM" id="MobiDB-lite"/>
    </source>
</evidence>
<sequence length="354" mass="37317">MNQTWRAVEAVEAAAQFRRDAVTPSSPSPSGLSSRAALSVGRGDVAGVWRLSSGPSPVPPPVREGRHRLGGLWDYDVGRKEVILVPDRPADADARNVHEVVLRGAVGWGGAAPGDAVLPLPAVEGGSVAIGRCFYPRSHPSFFDGTGPVVRATNVGTFSMAQVLGSMNTGLPSDGDGDEYDGGGSGDGGTTGDEPPGGPAHAAEDLVGRRFLMTVEPLSIRDEKDPAMPLDLRVLPVEFHQNRTFTARGVNTILRGRYRVDRGSRLEMKVSLFGAGRSASGSVYRVGACPTRTSGATRDGSVRTRTAPPARDRRADYLRAGQRGVRDGPRDRCAAGAGGCILHNGNERDTRAFT</sequence>
<evidence type="ECO:0000313" key="3">
    <source>
        <dbReference type="Proteomes" id="UP000266841"/>
    </source>
</evidence>
<organism evidence="2 3">
    <name type="scientific">Thalassiosira oceanica</name>
    <name type="common">Marine diatom</name>
    <dbReference type="NCBI Taxonomy" id="159749"/>
    <lineage>
        <taxon>Eukaryota</taxon>
        <taxon>Sar</taxon>
        <taxon>Stramenopiles</taxon>
        <taxon>Ochrophyta</taxon>
        <taxon>Bacillariophyta</taxon>
        <taxon>Coscinodiscophyceae</taxon>
        <taxon>Thalassiosirophycidae</taxon>
        <taxon>Thalassiosirales</taxon>
        <taxon>Thalassiosiraceae</taxon>
        <taxon>Thalassiosira</taxon>
    </lineage>
</organism>
<comment type="caution">
    <text evidence="2">The sequence shown here is derived from an EMBL/GenBank/DDBJ whole genome shotgun (WGS) entry which is preliminary data.</text>
</comment>
<gene>
    <name evidence="2" type="ORF">THAOC_19523</name>
</gene>
<proteinExistence type="predicted"/>